<keyword evidence="3" id="KW-1185">Reference proteome</keyword>
<evidence type="ECO:0000256" key="1">
    <source>
        <dbReference type="SAM" id="MobiDB-lite"/>
    </source>
</evidence>
<dbReference type="PANTHER" id="PTHR33244">
    <property type="entry name" value="INTEGRASE CATALYTIC DOMAIN-CONTAINING PROTEIN-RELATED"/>
    <property type="match status" value="1"/>
</dbReference>
<dbReference type="PANTHER" id="PTHR33244:SF3">
    <property type="entry name" value="PEPTIDASE A2 DOMAIN-CONTAINING PROTEIN"/>
    <property type="match status" value="1"/>
</dbReference>
<dbReference type="CTD" id="20239303"/>
<reference evidence="2 3" key="1">
    <citation type="journal article" date="2013" name="Nature">
        <title>Insights into bilaterian evolution from three spiralian genomes.</title>
        <authorList>
            <person name="Simakov O."/>
            <person name="Marletaz F."/>
            <person name="Cho S.J."/>
            <person name="Edsinger-Gonzales E."/>
            <person name="Havlak P."/>
            <person name="Hellsten U."/>
            <person name="Kuo D.H."/>
            <person name="Larsson T."/>
            <person name="Lv J."/>
            <person name="Arendt D."/>
            <person name="Savage R."/>
            <person name="Osoegawa K."/>
            <person name="de Jong P."/>
            <person name="Grimwood J."/>
            <person name="Chapman J.A."/>
            <person name="Shapiro H."/>
            <person name="Aerts A."/>
            <person name="Otillar R.P."/>
            <person name="Terry A.Y."/>
            <person name="Boore J.L."/>
            <person name="Grigoriev I.V."/>
            <person name="Lindberg D.R."/>
            <person name="Seaver E.C."/>
            <person name="Weisblat D.A."/>
            <person name="Putnam N.H."/>
            <person name="Rokhsar D.S."/>
        </authorList>
    </citation>
    <scope>NUCLEOTIDE SEQUENCE [LARGE SCALE GENOMIC DNA]</scope>
</reference>
<feature type="region of interest" description="Disordered" evidence="1">
    <location>
        <begin position="70"/>
        <end position="143"/>
    </location>
</feature>
<protein>
    <submittedName>
        <fullName evidence="2">Uncharacterized protein</fullName>
    </submittedName>
</protein>
<proteinExistence type="predicted"/>
<dbReference type="EMBL" id="KB202199">
    <property type="protein sequence ID" value="ESO91827.1"/>
    <property type="molecule type" value="Genomic_DNA"/>
</dbReference>
<dbReference type="KEGG" id="lgi:LOTGIDRAFT_163189"/>
<dbReference type="Proteomes" id="UP000030746">
    <property type="component" value="Unassembled WGS sequence"/>
</dbReference>
<name>V4A555_LOTGI</name>
<dbReference type="GeneID" id="20239303"/>
<evidence type="ECO:0000313" key="3">
    <source>
        <dbReference type="Proteomes" id="UP000030746"/>
    </source>
</evidence>
<accession>V4A555</accession>
<gene>
    <name evidence="2" type="ORF">LOTGIDRAFT_163189</name>
</gene>
<dbReference type="STRING" id="225164.V4A555"/>
<organism evidence="2 3">
    <name type="scientific">Lottia gigantea</name>
    <name type="common">Giant owl limpet</name>
    <dbReference type="NCBI Taxonomy" id="225164"/>
    <lineage>
        <taxon>Eukaryota</taxon>
        <taxon>Metazoa</taxon>
        <taxon>Spiralia</taxon>
        <taxon>Lophotrochozoa</taxon>
        <taxon>Mollusca</taxon>
        <taxon>Gastropoda</taxon>
        <taxon>Patellogastropoda</taxon>
        <taxon>Lottioidea</taxon>
        <taxon>Lottiidae</taxon>
        <taxon>Lottia</taxon>
    </lineage>
</organism>
<dbReference type="OrthoDB" id="6149201at2759"/>
<feature type="region of interest" description="Disordered" evidence="1">
    <location>
        <begin position="19"/>
        <end position="39"/>
    </location>
</feature>
<sequence>MLHNSNEIKQHFNLVKNKQKYYHDKPSTNQHKKLQPGDEVRMAPQNKANVWSPAIVIEHHKSPRSYIVESNGTKYRRNHRDLRSTTKQANSGTQLVCNPPEEPQTETKLTPNKPEPKADISTDSQPYTTRHGRVTKPPNRLNL</sequence>
<dbReference type="AlphaFoldDB" id="V4A555"/>
<dbReference type="HOGENOM" id="CLU_1808394_0_0_1"/>
<feature type="compositionally biased region" description="Polar residues" evidence="1">
    <location>
        <begin position="85"/>
        <end position="96"/>
    </location>
</feature>
<dbReference type="OMA" id="RYNKRHS"/>
<dbReference type="RefSeq" id="XP_009057498.1">
    <property type="nucleotide sequence ID" value="XM_009059250.1"/>
</dbReference>
<evidence type="ECO:0000313" key="2">
    <source>
        <dbReference type="EMBL" id="ESO91827.1"/>
    </source>
</evidence>